<sequence>MDDAFLKKIYSYRKYFPSSQFTDVCDVCGLVVGYKVCVSLRVIDHRSGRDNMGLHRIKSQKVHPIKEMEPRQFKQNTKHTLIKT</sequence>
<accession>A0A974DQF3</accession>
<evidence type="ECO:0000313" key="2">
    <source>
        <dbReference type="Proteomes" id="UP000694892"/>
    </source>
</evidence>
<reference evidence="2" key="1">
    <citation type="journal article" date="2016" name="Nature">
        <title>Genome evolution in the allotetraploid frog Xenopus laevis.</title>
        <authorList>
            <person name="Session A.M."/>
            <person name="Uno Y."/>
            <person name="Kwon T."/>
            <person name="Chapman J.A."/>
            <person name="Toyoda A."/>
            <person name="Takahashi S."/>
            <person name="Fukui A."/>
            <person name="Hikosaka A."/>
            <person name="Suzuki A."/>
            <person name="Kondo M."/>
            <person name="van Heeringen S.J."/>
            <person name="Quigley I."/>
            <person name="Heinz S."/>
            <person name="Ogino H."/>
            <person name="Ochi H."/>
            <person name="Hellsten U."/>
            <person name="Lyons J.B."/>
            <person name="Simakov O."/>
            <person name="Putnam N."/>
            <person name="Stites J."/>
            <person name="Kuroki Y."/>
            <person name="Tanaka T."/>
            <person name="Michiue T."/>
            <person name="Watanabe M."/>
            <person name="Bogdanovic O."/>
            <person name="Lister R."/>
            <person name="Georgiou G."/>
            <person name="Paranjpe S.S."/>
            <person name="van Kruijsbergen I."/>
            <person name="Shu S."/>
            <person name="Carlson J."/>
            <person name="Kinoshita T."/>
            <person name="Ohta Y."/>
            <person name="Mawaribuchi S."/>
            <person name="Jenkins J."/>
            <person name="Grimwood J."/>
            <person name="Schmutz J."/>
            <person name="Mitros T."/>
            <person name="Mozaffari S.V."/>
            <person name="Suzuki Y."/>
            <person name="Haramoto Y."/>
            <person name="Yamamoto T.S."/>
            <person name="Takagi C."/>
            <person name="Heald R."/>
            <person name="Miller K."/>
            <person name="Haudenschild C."/>
            <person name="Kitzman J."/>
            <person name="Nakayama T."/>
            <person name="Izutsu Y."/>
            <person name="Robert J."/>
            <person name="Fortriede J."/>
            <person name="Burns K."/>
            <person name="Lotay V."/>
            <person name="Karimi K."/>
            <person name="Yasuoka Y."/>
            <person name="Dichmann D.S."/>
            <person name="Flajnik M.F."/>
            <person name="Houston D.W."/>
            <person name="Shendure J."/>
            <person name="DuPasquier L."/>
            <person name="Vize P.D."/>
            <person name="Zorn A.M."/>
            <person name="Ito M."/>
            <person name="Marcotte E.M."/>
            <person name="Wallingford J.B."/>
            <person name="Ito Y."/>
            <person name="Asashima M."/>
            <person name="Ueno N."/>
            <person name="Matsuda Y."/>
            <person name="Veenstra G.J."/>
            <person name="Fujiyama A."/>
            <person name="Harland R.M."/>
            <person name="Taira M."/>
            <person name="Rokhsar D.S."/>
        </authorList>
    </citation>
    <scope>NUCLEOTIDE SEQUENCE [LARGE SCALE GENOMIC DNA]</scope>
    <source>
        <strain evidence="2">J</strain>
    </source>
</reference>
<organism evidence="1 2">
    <name type="scientific">Xenopus laevis</name>
    <name type="common">African clawed frog</name>
    <dbReference type="NCBI Taxonomy" id="8355"/>
    <lineage>
        <taxon>Eukaryota</taxon>
        <taxon>Metazoa</taxon>
        <taxon>Chordata</taxon>
        <taxon>Craniata</taxon>
        <taxon>Vertebrata</taxon>
        <taxon>Euteleostomi</taxon>
        <taxon>Amphibia</taxon>
        <taxon>Batrachia</taxon>
        <taxon>Anura</taxon>
        <taxon>Pipoidea</taxon>
        <taxon>Pipidae</taxon>
        <taxon>Xenopodinae</taxon>
        <taxon>Xenopus</taxon>
        <taxon>Xenopus</taxon>
    </lineage>
</organism>
<dbReference type="Proteomes" id="UP000694892">
    <property type="component" value="Chromosome 2L"/>
</dbReference>
<name>A0A974DQF3_XENLA</name>
<proteinExistence type="predicted"/>
<gene>
    <name evidence="1" type="ORF">XELAEV_18012487mg</name>
</gene>
<protein>
    <submittedName>
        <fullName evidence="1">Uncharacterized protein</fullName>
    </submittedName>
</protein>
<evidence type="ECO:0000313" key="1">
    <source>
        <dbReference type="EMBL" id="OCT94797.1"/>
    </source>
</evidence>
<dbReference type="AlphaFoldDB" id="A0A974DQF3"/>
<dbReference type="EMBL" id="CM004468">
    <property type="protein sequence ID" value="OCT94797.1"/>
    <property type="molecule type" value="Genomic_DNA"/>
</dbReference>